<dbReference type="Proteomes" id="UP000472372">
    <property type="component" value="Chromosome 2"/>
</dbReference>
<name>A0A6S6VCC3_9PLEO</name>
<evidence type="ECO:0000313" key="2">
    <source>
        <dbReference type="Proteomes" id="UP000472372"/>
    </source>
</evidence>
<accession>A0A6S6VCC3</accession>
<protein>
    <submittedName>
        <fullName evidence="1">Uncharacterized protein</fullName>
    </submittedName>
</protein>
<dbReference type="AlphaFoldDB" id="A0A6S6VCC3"/>
<sequence length="106" mass="11523">MASESTELMHRQYIASPKGSLWAEKRVAKLIYGEQIIWGQLRKVRDACAAAAQISLSLSGDELFAMTRGCSLTLQCPPNPHATSVLAPIAVVSASVEYSKKDPFKT</sequence>
<gene>
    <name evidence="1" type="ORF">PTTW11_02888</name>
</gene>
<proteinExistence type="predicted"/>
<reference evidence="1" key="1">
    <citation type="submission" date="2021-02" db="EMBL/GenBank/DDBJ databases">
        <authorList>
            <person name="Syme A R."/>
            <person name="Syme A R."/>
            <person name="Moolhuijzen P."/>
        </authorList>
    </citation>
    <scope>NUCLEOTIDE SEQUENCE</scope>
    <source>
        <strain evidence="1">W1-1</strain>
    </source>
</reference>
<organism evidence="1 2">
    <name type="scientific">Pyrenophora teres f. teres</name>
    <dbReference type="NCBI Taxonomy" id="97479"/>
    <lineage>
        <taxon>Eukaryota</taxon>
        <taxon>Fungi</taxon>
        <taxon>Dikarya</taxon>
        <taxon>Ascomycota</taxon>
        <taxon>Pezizomycotina</taxon>
        <taxon>Dothideomycetes</taxon>
        <taxon>Pleosporomycetidae</taxon>
        <taxon>Pleosporales</taxon>
        <taxon>Pleosporineae</taxon>
        <taxon>Pleosporaceae</taxon>
        <taxon>Pyrenophora</taxon>
    </lineage>
</organism>
<dbReference type="EMBL" id="HG992978">
    <property type="protein sequence ID" value="CAE7015993.1"/>
    <property type="molecule type" value="Genomic_DNA"/>
</dbReference>
<evidence type="ECO:0000313" key="1">
    <source>
        <dbReference type="EMBL" id="CAE7015993.1"/>
    </source>
</evidence>